<feature type="domain" description="DUF3786" evidence="1">
    <location>
        <begin position="27"/>
        <end position="198"/>
    </location>
</feature>
<sequence length="208" mass="22901">MAEKAPVFDQIKKDYLRQVEALEGAPDIAETLGITADDNTWHIPFFGRTHTITPHAISDEAGQEANHITWVLLSKYLLLCPENAPQDDSLVTYKDFKDAAPYVGGFRNTASQPIATHFEGAVEALEKQCRAFGGQPFATDVSCELAFRFQALPRIPVVLLFNDADEDFPAQATLLFQQDASAYLDMECLAMVGSTLAARLKGVSLDYL</sequence>
<name>A0A4U8YPR9_9BACT</name>
<proteinExistence type="predicted"/>
<evidence type="ECO:0000313" key="2">
    <source>
        <dbReference type="EMBL" id="VFQ45791.1"/>
    </source>
</evidence>
<dbReference type="Proteomes" id="UP000507962">
    <property type="component" value="Unassembled WGS sequence"/>
</dbReference>
<keyword evidence="3" id="KW-1185">Reference proteome</keyword>
<dbReference type="InterPro" id="IPR024264">
    <property type="entry name" value="DUF3786"/>
</dbReference>
<gene>
    <name evidence="2" type="ORF">MSL71_34530</name>
</gene>
<dbReference type="EMBL" id="CAADHO010000006">
    <property type="protein sequence ID" value="VFQ45791.1"/>
    <property type="molecule type" value="Genomic_DNA"/>
</dbReference>
<reference evidence="2 3" key="1">
    <citation type="submission" date="2019-03" db="EMBL/GenBank/DDBJ databases">
        <authorList>
            <person name="Nijsse B."/>
        </authorList>
    </citation>
    <scope>NUCLEOTIDE SEQUENCE [LARGE SCALE GENOMIC DNA]</scope>
    <source>
        <strain evidence="2">Desulfoluna butyratoxydans MSL71</strain>
    </source>
</reference>
<dbReference type="Pfam" id="PF12654">
    <property type="entry name" value="DUF3786"/>
    <property type="match status" value="1"/>
</dbReference>
<organism evidence="2 3">
    <name type="scientific">Desulfoluna butyratoxydans</name>
    <dbReference type="NCBI Taxonomy" id="231438"/>
    <lineage>
        <taxon>Bacteria</taxon>
        <taxon>Pseudomonadati</taxon>
        <taxon>Thermodesulfobacteriota</taxon>
        <taxon>Desulfobacteria</taxon>
        <taxon>Desulfobacterales</taxon>
        <taxon>Desulfolunaceae</taxon>
        <taxon>Desulfoluna</taxon>
    </lineage>
</organism>
<dbReference type="AlphaFoldDB" id="A0A4U8YPR9"/>
<protein>
    <recommendedName>
        <fullName evidence="1">DUF3786 domain-containing protein</fullName>
    </recommendedName>
</protein>
<accession>A0A4U8YPR9</accession>
<evidence type="ECO:0000259" key="1">
    <source>
        <dbReference type="Pfam" id="PF12654"/>
    </source>
</evidence>
<evidence type="ECO:0000313" key="3">
    <source>
        <dbReference type="Proteomes" id="UP000507962"/>
    </source>
</evidence>
<dbReference type="RefSeq" id="WP_180142752.1">
    <property type="nucleotide sequence ID" value="NZ_CAADHO010000006.1"/>
</dbReference>